<evidence type="ECO:0000256" key="2">
    <source>
        <dbReference type="SAM" id="Phobius"/>
    </source>
</evidence>
<evidence type="ECO:0000256" key="1">
    <source>
        <dbReference type="SAM" id="MobiDB-lite"/>
    </source>
</evidence>
<keyword evidence="4" id="KW-1185">Reference proteome</keyword>
<keyword evidence="2" id="KW-0812">Transmembrane</keyword>
<dbReference type="InterPro" id="IPR046862">
    <property type="entry name" value="Rhomboid_2"/>
</dbReference>
<comment type="caution">
    <text evidence="3">The sequence shown here is derived from an EMBL/GenBank/DDBJ whole genome shotgun (WGS) entry which is preliminary data.</text>
</comment>
<dbReference type="Pfam" id="PF20401">
    <property type="entry name" value="Rhomboid_2"/>
    <property type="match status" value="1"/>
</dbReference>
<gene>
    <name evidence="3" type="ORF">P2L57_23045</name>
</gene>
<keyword evidence="2" id="KW-0472">Membrane</keyword>
<proteinExistence type="predicted"/>
<keyword evidence="2" id="KW-1133">Transmembrane helix</keyword>
<feature type="transmembrane region" description="Helical" evidence="2">
    <location>
        <begin position="178"/>
        <end position="195"/>
    </location>
</feature>
<organism evidence="3 4">
    <name type="scientific">Streptantibioticus ferralitis</name>
    <dbReference type="NCBI Taxonomy" id="236510"/>
    <lineage>
        <taxon>Bacteria</taxon>
        <taxon>Bacillati</taxon>
        <taxon>Actinomycetota</taxon>
        <taxon>Actinomycetes</taxon>
        <taxon>Kitasatosporales</taxon>
        <taxon>Streptomycetaceae</taxon>
        <taxon>Streptantibioticus</taxon>
    </lineage>
</organism>
<dbReference type="RefSeq" id="WP_275817571.1">
    <property type="nucleotide sequence ID" value="NZ_BAAANM010000006.1"/>
</dbReference>
<dbReference type="EMBL" id="JARHTQ010000016">
    <property type="protein sequence ID" value="MDF2258492.1"/>
    <property type="molecule type" value="Genomic_DNA"/>
</dbReference>
<feature type="transmembrane region" description="Helical" evidence="2">
    <location>
        <begin position="201"/>
        <end position="217"/>
    </location>
</feature>
<name>A0ABT5Z3T6_9ACTN</name>
<dbReference type="Proteomes" id="UP001220022">
    <property type="component" value="Unassembled WGS sequence"/>
</dbReference>
<sequence length="268" mass="29163">MTASDHESRKGRRVTPRQAARVGARAVGDWVGHSPGTHIWLLVLAVTSGVIAVVSPGVRNFLLHHNSSNLVQLRDHPIRVLFVSALWIESPSGFLIYGVFFELIHAPAERWLGTWRWLLAVGIAHVGATLVSQQAVRLGIQYERLPKSMAHTVDIGVSYGLAGVIGILAYLVPRPWRWGYVVLVTGFFGWSVVNGRTFTDLGHFTALVLGFACYALTPTARSRRPRRPGGPPSSGGSRPWLRAGQRPGGGRLAVRSREVGLLGFEAGT</sequence>
<feature type="transmembrane region" description="Helical" evidence="2">
    <location>
        <begin position="148"/>
        <end position="171"/>
    </location>
</feature>
<feature type="transmembrane region" description="Helical" evidence="2">
    <location>
        <begin position="39"/>
        <end position="58"/>
    </location>
</feature>
<feature type="transmembrane region" description="Helical" evidence="2">
    <location>
        <begin position="78"/>
        <end position="103"/>
    </location>
</feature>
<accession>A0ABT5Z3T6</accession>
<evidence type="ECO:0008006" key="5">
    <source>
        <dbReference type="Google" id="ProtNLM"/>
    </source>
</evidence>
<feature type="transmembrane region" description="Helical" evidence="2">
    <location>
        <begin position="115"/>
        <end position="136"/>
    </location>
</feature>
<reference evidence="3 4" key="1">
    <citation type="submission" date="2023-03" db="EMBL/GenBank/DDBJ databases">
        <title>Draft genome sequence of type strain Streptomyces ferralitis JCM 14344.</title>
        <authorList>
            <person name="Klaysubun C."/>
            <person name="Duangmal K."/>
        </authorList>
    </citation>
    <scope>NUCLEOTIDE SEQUENCE [LARGE SCALE GENOMIC DNA]</scope>
    <source>
        <strain evidence="3 4">JCM 14344</strain>
    </source>
</reference>
<feature type="region of interest" description="Disordered" evidence="1">
    <location>
        <begin position="221"/>
        <end position="251"/>
    </location>
</feature>
<evidence type="ECO:0000313" key="3">
    <source>
        <dbReference type="EMBL" id="MDF2258492.1"/>
    </source>
</evidence>
<protein>
    <recommendedName>
        <fullName evidence="5">Integral membrane protein</fullName>
    </recommendedName>
</protein>
<evidence type="ECO:0000313" key="4">
    <source>
        <dbReference type="Proteomes" id="UP001220022"/>
    </source>
</evidence>